<gene>
    <name evidence="1" type="ORF">CR164_08320</name>
</gene>
<evidence type="ECO:0000313" key="1">
    <source>
        <dbReference type="EMBL" id="PWW81816.1"/>
    </source>
</evidence>
<proteinExistence type="predicted"/>
<evidence type="ECO:0000313" key="2">
    <source>
        <dbReference type="Proteomes" id="UP000246278"/>
    </source>
</evidence>
<reference evidence="2" key="1">
    <citation type="submission" date="2017-10" db="EMBL/GenBank/DDBJ databases">
        <authorList>
            <person name="Gaisin V.A."/>
            <person name="Rysina M.S."/>
            <person name="Grouzdev D.S."/>
        </authorList>
    </citation>
    <scope>NUCLEOTIDE SEQUENCE [LARGE SCALE GENOMIC DNA]</scope>
    <source>
        <strain evidence="2">V1</strain>
    </source>
</reference>
<sequence>MRYSEFLRTLCFKRGWAYELCDEYTFVYIIVFEHASGFFVHDYEFARNVLNRKREAFVTKHRTREQV</sequence>
<comment type="caution">
    <text evidence="1">The sequence shown here is derived from an EMBL/GenBank/DDBJ whole genome shotgun (WGS) entry which is preliminary data.</text>
</comment>
<dbReference type="EMBL" id="PDNZ01000005">
    <property type="protein sequence ID" value="PWW81816.1"/>
    <property type="molecule type" value="Genomic_DNA"/>
</dbReference>
<organism evidence="1 2">
    <name type="scientific">Prosthecochloris marina</name>
    <dbReference type="NCBI Taxonomy" id="2017681"/>
    <lineage>
        <taxon>Bacteria</taxon>
        <taxon>Pseudomonadati</taxon>
        <taxon>Chlorobiota</taxon>
        <taxon>Chlorobiia</taxon>
        <taxon>Chlorobiales</taxon>
        <taxon>Chlorobiaceae</taxon>
        <taxon>Prosthecochloris</taxon>
    </lineage>
</organism>
<name>A0A317T8R5_9CHLB</name>
<dbReference type="AlphaFoldDB" id="A0A317T8R5"/>
<protein>
    <submittedName>
        <fullName evidence="1">Uncharacterized protein</fullName>
    </submittedName>
</protein>
<keyword evidence="2" id="KW-1185">Reference proteome</keyword>
<dbReference type="Proteomes" id="UP000246278">
    <property type="component" value="Unassembled WGS sequence"/>
</dbReference>
<accession>A0A317T8R5</accession>